<organism evidence="1 2">
    <name type="scientific">Arachis duranensis</name>
    <name type="common">Wild peanut</name>
    <dbReference type="NCBI Taxonomy" id="130453"/>
    <lineage>
        <taxon>Eukaryota</taxon>
        <taxon>Viridiplantae</taxon>
        <taxon>Streptophyta</taxon>
        <taxon>Embryophyta</taxon>
        <taxon>Tracheophyta</taxon>
        <taxon>Spermatophyta</taxon>
        <taxon>Magnoliopsida</taxon>
        <taxon>eudicotyledons</taxon>
        <taxon>Gunneridae</taxon>
        <taxon>Pentapetalae</taxon>
        <taxon>rosids</taxon>
        <taxon>fabids</taxon>
        <taxon>Fabales</taxon>
        <taxon>Fabaceae</taxon>
        <taxon>Papilionoideae</taxon>
        <taxon>50 kb inversion clade</taxon>
        <taxon>dalbergioids sensu lato</taxon>
        <taxon>Dalbergieae</taxon>
        <taxon>Pterocarpus clade</taxon>
        <taxon>Arachis</taxon>
    </lineage>
</organism>
<dbReference type="RefSeq" id="XP_052110314.1">
    <property type="nucleotide sequence ID" value="XM_052254354.1"/>
</dbReference>
<proteinExistence type="predicted"/>
<evidence type="ECO:0000313" key="1">
    <source>
        <dbReference type="Proteomes" id="UP000515211"/>
    </source>
</evidence>
<accession>A0A9C6WLI3</accession>
<dbReference type="AlphaFoldDB" id="A0A9C6WLI3"/>
<protein>
    <submittedName>
        <fullName evidence="2">Uncharacterized protein LOC107466502</fullName>
    </submittedName>
</protein>
<reference evidence="2" key="2">
    <citation type="submission" date="2025-08" db="UniProtKB">
        <authorList>
            <consortium name="RefSeq"/>
        </authorList>
    </citation>
    <scope>IDENTIFICATION</scope>
    <source>
        <tissue evidence="2">Whole plant</tissue>
    </source>
</reference>
<sequence length="180" mass="20090">MKTADCFRTRPYRLIVVKVLIEIVKLMKIGTLLELLIILEHKHPHPPKKSFGNSTPNQNPSPTFLAAAVPRFSAPPLLPLPLFGTQVARHVAPSSLVSLFVAWTSSPSSRRLPSVSPWKLNPLYAKVFLPDDMFQQLFSKRISSKELSDVPNDPSTTSVAPNNKLLEEEVMNKLEDIKLA</sequence>
<dbReference type="Proteomes" id="UP000515211">
    <property type="component" value="Chromosome 9"/>
</dbReference>
<name>A0A9C6WLI3_ARADU</name>
<dbReference type="GeneID" id="107466502"/>
<keyword evidence="1" id="KW-1185">Reference proteome</keyword>
<gene>
    <name evidence="2" type="primary">LOC107466502</name>
</gene>
<reference evidence="1" key="1">
    <citation type="journal article" date="2016" name="Nat. Genet.">
        <title>The genome sequences of Arachis duranensis and Arachis ipaensis, the diploid ancestors of cultivated peanut.</title>
        <authorList>
            <person name="Bertioli D.J."/>
            <person name="Cannon S.B."/>
            <person name="Froenicke L."/>
            <person name="Huang G."/>
            <person name="Farmer A.D."/>
            <person name="Cannon E.K."/>
            <person name="Liu X."/>
            <person name="Gao D."/>
            <person name="Clevenger J."/>
            <person name="Dash S."/>
            <person name="Ren L."/>
            <person name="Moretzsohn M.C."/>
            <person name="Shirasawa K."/>
            <person name="Huang W."/>
            <person name="Vidigal B."/>
            <person name="Abernathy B."/>
            <person name="Chu Y."/>
            <person name="Niederhuth C.E."/>
            <person name="Umale P."/>
            <person name="Araujo A.C."/>
            <person name="Kozik A."/>
            <person name="Kim K.D."/>
            <person name="Burow M.D."/>
            <person name="Varshney R.K."/>
            <person name="Wang X."/>
            <person name="Zhang X."/>
            <person name="Barkley N."/>
            <person name="Guimaraes P.M."/>
            <person name="Isobe S."/>
            <person name="Guo B."/>
            <person name="Liao B."/>
            <person name="Stalker H.T."/>
            <person name="Schmitz R.J."/>
            <person name="Scheffler B.E."/>
            <person name="Leal-Bertioli S.C."/>
            <person name="Xun X."/>
            <person name="Jackson S.A."/>
            <person name="Michelmore R."/>
            <person name="Ozias-Akins P."/>
        </authorList>
    </citation>
    <scope>NUCLEOTIDE SEQUENCE [LARGE SCALE GENOMIC DNA]</scope>
    <source>
        <strain evidence="1">cv. V14167</strain>
    </source>
</reference>
<evidence type="ECO:0000313" key="2">
    <source>
        <dbReference type="RefSeq" id="XP_052110314.1"/>
    </source>
</evidence>
<dbReference type="KEGG" id="adu:107466502"/>